<reference evidence="2 3" key="1">
    <citation type="submission" date="2019-03" db="EMBL/GenBank/DDBJ databases">
        <title>Draft genome sequences of novel Actinobacteria.</title>
        <authorList>
            <person name="Sahin N."/>
            <person name="Ay H."/>
            <person name="Saygin H."/>
        </authorList>
    </citation>
    <scope>NUCLEOTIDE SEQUENCE [LARGE SCALE GENOMIC DNA]</scope>
    <source>
        <strain evidence="2 3">7K502</strain>
    </source>
</reference>
<evidence type="ECO:0000313" key="2">
    <source>
        <dbReference type="EMBL" id="TDD40279.1"/>
    </source>
</evidence>
<keyword evidence="3" id="KW-1185">Reference proteome</keyword>
<dbReference type="AlphaFoldDB" id="A0A4R4Y988"/>
<accession>A0A4R4Y988</accession>
<name>A0A4R4Y988_9PSEU</name>
<gene>
    <name evidence="2" type="ORF">E1288_35710</name>
</gene>
<protein>
    <submittedName>
        <fullName evidence="2">Uncharacterized protein</fullName>
    </submittedName>
</protein>
<dbReference type="Proteomes" id="UP000294947">
    <property type="component" value="Unassembled WGS sequence"/>
</dbReference>
<evidence type="ECO:0000256" key="1">
    <source>
        <dbReference type="SAM" id="Phobius"/>
    </source>
</evidence>
<comment type="caution">
    <text evidence="2">The sequence shown here is derived from an EMBL/GenBank/DDBJ whole genome shotgun (WGS) entry which is preliminary data.</text>
</comment>
<sequence>MTAIAVVAAEMTLTLALVLYGEIAALFVVPFLAVAVTHGIVLVESRTYAIGRDWIRRGFRAVGLDDLRSADVVRGSVVLRDGRGYVRFPVSVLRAELEFWDPIDAALCRSEDTEVSKAVCDLLDELAEAAA</sequence>
<organism evidence="2 3">
    <name type="scientific">Saccharopolyspora elongata</name>
    <dbReference type="NCBI Taxonomy" id="2530387"/>
    <lineage>
        <taxon>Bacteria</taxon>
        <taxon>Bacillati</taxon>
        <taxon>Actinomycetota</taxon>
        <taxon>Actinomycetes</taxon>
        <taxon>Pseudonocardiales</taxon>
        <taxon>Pseudonocardiaceae</taxon>
        <taxon>Saccharopolyspora</taxon>
    </lineage>
</organism>
<keyword evidence="1" id="KW-0812">Transmembrane</keyword>
<dbReference type="EMBL" id="SMKW01000071">
    <property type="protein sequence ID" value="TDD40279.1"/>
    <property type="molecule type" value="Genomic_DNA"/>
</dbReference>
<proteinExistence type="predicted"/>
<keyword evidence="1" id="KW-1133">Transmembrane helix</keyword>
<evidence type="ECO:0000313" key="3">
    <source>
        <dbReference type="Proteomes" id="UP000294947"/>
    </source>
</evidence>
<feature type="transmembrane region" description="Helical" evidence="1">
    <location>
        <begin position="23"/>
        <end position="43"/>
    </location>
</feature>
<keyword evidence="1" id="KW-0472">Membrane</keyword>